<evidence type="ECO:0000259" key="5">
    <source>
        <dbReference type="PROSITE" id="PS50893"/>
    </source>
</evidence>
<feature type="domain" description="ABC transporter" evidence="5">
    <location>
        <begin position="5"/>
        <end position="232"/>
    </location>
</feature>
<dbReference type="InterPro" id="IPR003593">
    <property type="entry name" value="AAA+_ATPase"/>
</dbReference>
<keyword evidence="2" id="KW-0813">Transport</keyword>
<dbReference type="Pfam" id="PF00005">
    <property type="entry name" value="ABC_tran"/>
    <property type="match status" value="1"/>
</dbReference>
<dbReference type="GO" id="GO:0016887">
    <property type="term" value="F:ATP hydrolysis activity"/>
    <property type="evidence" value="ECO:0007669"/>
    <property type="project" value="InterPro"/>
</dbReference>
<dbReference type="Gene3D" id="3.40.50.300">
    <property type="entry name" value="P-loop containing nucleotide triphosphate hydrolases"/>
    <property type="match status" value="1"/>
</dbReference>
<dbReference type="PROSITE" id="PS00211">
    <property type="entry name" value="ABC_TRANSPORTER_1"/>
    <property type="match status" value="1"/>
</dbReference>
<name>A0A3B0SZR7_9ZZZZ</name>
<reference evidence="6" key="1">
    <citation type="submission" date="2018-06" db="EMBL/GenBank/DDBJ databases">
        <authorList>
            <person name="Zhirakovskaya E."/>
        </authorList>
    </citation>
    <scope>NUCLEOTIDE SEQUENCE</scope>
</reference>
<proteinExistence type="inferred from homology"/>
<accession>A0A3B0SZR7</accession>
<dbReference type="SMART" id="SM00382">
    <property type="entry name" value="AAA"/>
    <property type="match status" value="1"/>
</dbReference>
<evidence type="ECO:0000313" key="6">
    <source>
        <dbReference type="EMBL" id="VAW11118.1"/>
    </source>
</evidence>
<comment type="similarity">
    <text evidence="1">Belongs to the ABC transporter superfamily.</text>
</comment>
<dbReference type="PANTHER" id="PTHR42711">
    <property type="entry name" value="ABC TRANSPORTER ATP-BINDING PROTEIN"/>
    <property type="match status" value="1"/>
</dbReference>
<dbReference type="PROSITE" id="PS50893">
    <property type="entry name" value="ABC_TRANSPORTER_2"/>
    <property type="match status" value="1"/>
</dbReference>
<evidence type="ECO:0000256" key="3">
    <source>
        <dbReference type="ARBA" id="ARBA00022741"/>
    </source>
</evidence>
<dbReference type="GO" id="GO:0005524">
    <property type="term" value="F:ATP binding"/>
    <property type="evidence" value="ECO:0007669"/>
    <property type="project" value="UniProtKB-KW"/>
</dbReference>
<dbReference type="SUPFAM" id="SSF52540">
    <property type="entry name" value="P-loop containing nucleoside triphosphate hydrolases"/>
    <property type="match status" value="1"/>
</dbReference>
<dbReference type="InterPro" id="IPR017871">
    <property type="entry name" value="ABC_transporter-like_CS"/>
</dbReference>
<dbReference type="Pfam" id="PF13732">
    <property type="entry name" value="DrrA1-3_C"/>
    <property type="match status" value="1"/>
</dbReference>
<keyword evidence="4 6" id="KW-0067">ATP-binding</keyword>
<dbReference type="EMBL" id="UOEL01000049">
    <property type="protein sequence ID" value="VAW11118.1"/>
    <property type="molecule type" value="Genomic_DNA"/>
</dbReference>
<evidence type="ECO:0000256" key="2">
    <source>
        <dbReference type="ARBA" id="ARBA00022448"/>
    </source>
</evidence>
<evidence type="ECO:0000256" key="4">
    <source>
        <dbReference type="ARBA" id="ARBA00022840"/>
    </source>
</evidence>
<dbReference type="PANTHER" id="PTHR42711:SF5">
    <property type="entry name" value="ABC TRANSPORTER ATP-BINDING PROTEIN NATA"/>
    <property type="match status" value="1"/>
</dbReference>
<dbReference type="InterPro" id="IPR003439">
    <property type="entry name" value="ABC_transporter-like_ATP-bd"/>
</dbReference>
<dbReference type="InterPro" id="IPR027417">
    <property type="entry name" value="P-loop_NTPase"/>
</dbReference>
<dbReference type="InterPro" id="IPR050763">
    <property type="entry name" value="ABC_transporter_ATP-binding"/>
</dbReference>
<gene>
    <name evidence="6" type="ORF">MNBD_BACTEROID03-505</name>
</gene>
<dbReference type="InterPro" id="IPR025302">
    <property type="entry name" value="DrrA1/2-like_C"/>
</dbReference>
<protein>
    <submittedName>
        <fullName evidence="6">ABC transporter, ATP-binding protein</fullName>
    </submittedName>
</protein>
<keyword evidence="3" id="KW-0547">Nucleotide-binding</keyword>
<dbReference type="AlphaFoldDB" id="A0A3B0SZR7"/>
<organism evidence="6">
    <name type="scientific">hydrothermal vent metagenome</name>
    <dbReference type="NCBI Taxonomy" id="652676"/>
    <lineage>
        <taxon>unclassified sequences</taxon>
        <taxon>metagenomes</taxon>
        <taxon>ecological metagenomes</taxon>
    </lineage>
</organism>
<sequence>MNNILVTREVTKRFGEHTALNKISLEIPKNSIYGLLGPNGAGKTTLIRIINQIMHPDEGEVFFDGELLKQHHISMIGYLPEERGLYKSMKVGEQVLYLAQLKGLSKAEAKKRLKYWFEKFDIGDWWNKKVQELSKGMAQKIQFIVTVLHEPKLLIFDEPFSGFDPINANIIKEEILHLQEKGASIIFSTHRMESVEELCEYIALIHQSEKILDGKLSDIKKAYKNNIFEVGLEIDRGDELLKELADKFHILSSEYNPHEKQLDFKVQLPSSDSGEVLAYLSSKANINQFSETVPSANEIFIRTVQNKDAHE</sequence>
<evidence type="ECO:0000256" key="1">
    <source>
        <dbReference type="ARBA" id="ARBA00005417"/>
    </source>
</evidence>